<organism evidence="2 3">
    <name type="scientific">Aporhodopirellula rubra</name>
    <dbReference type="NCBI Taxonomy" id="980271"/>
    <lineage>
        <taxon>Bacteria</taxon>
        <taxon>Pseudomonadati</taxon>
        <taxon>Planctomycetota</taxon>
        <taxon>Planctomycetia</taxon>
        <taxon>Pirellulales</taxon>
        <taxon>Pirellulaceae</taxon>
        <taxon>Aporhodopirellula</taxon>
    </lineage>
</organism>
<feature type="compositionally biased region" description="Basic and acidic residues" evidence="1">
    <location>
        <begin position="31"/>
        <end position="41"/>
    </location>
</feature>
<evidence type="ECO:0000313" key="3">
    <source>
        <dbReference type="Proteomes" id="UP000536179"/>
    </source>
</evidence>
<dbReference type="EMBL" id="JACHXU010000003">
    <property type="protein sequence ID" value="MBB3205410.1"/>
    <property type="molecule type" value="Genomic_DNA"/>
</dbReference>
<reference evidence="2 3" key="1">
    <citation type="submission" date="2020-08" db="EMBL/GenBank/DDBJ databases">
        <title>Genomic Encyclopedia of Type Strains, Phase III (KMG-III): the genomes of soil and plant-associated and newly described type strains.</title>
        <authorList>
            <person name="Whitman W."/>
        </authorList>
    </citation>
    <scope>NUCLEOTIDE SEQUENCE [LARGE SCALE GENOMIC DNA]</scope>
    <source>
        <strain evidence="2 3">CECT 8075</strain>
    </source>
</reference>
<proteinExistence type="predicted"/>
<name>A0A7W5DVQ8_9BACT</name>
<accession>A0A7W5DVQ8</accession>
<feature type="region of interest" description="Disordered" evidence="1">
    <location>
        <begin position="31"/>
        <end position="56"/>
    </location>
</feature>
<comment type="caution">
    <text evidence="2">The sequence shown here is derived from an EMBL/GenBank/DDBJ whole genome shotgun (WGS) entry which is preliminary data.</text>
</comment>
<gene>
    <name evidence="2" type="ORF">FHS27_001210</name>
</gene>
<protein>
    <submittedName>
        <fullName evidence="2">Protein involved in temperature-dependent protein secretion</fullName>
    </submittedName>
</protein>
<dbReference type="AlphaFoldDB" id="A0A7W5DVQ8"/>
<keyword evidence="3" id="KW-1185">Reference proteome</keyword>
<evidence type="ECO:0000313" key="2">
    <source>
        <dbReference type="EMBL" id="MBB3205410.1"/>
    </source>
</evidence>
<evidence type="ECO:0000256" key="1">
    <source>
        <dbReference type="SAM" id="MobiDB-lite"/>
    </source>
</evidence>
<dbReference type="Proteomes" id="UP000536179">
    <property type="component" value="Unassembled WGS sequence"/>
</dbReference>
<sequence length="56" mass="6053">MPHDDDANVDTNLGEVAEILANGVARWLAARDKPAEKDSPNRSHVGLSSPENDRSL</sequence>